<dbReference type="InterPro" id="IPR023982">
    <property type="entry name" value="CHP04029_CMD-like"/>
</dbReference>
<dbReference type="InterPro" id="IPR029032">
    <property type="entry name" value="AhpD-like"/>
</dbReference>
<organism evidence="1 2">
    <name type="scientific">Microterricola viridarii</name>
    <dbReference type="NCBI Taxonomy" id="412690"/>
    <lineage>
        <taxon>Bacteria</taxon>
        <taxon>Bacillati</taxon>
        <taxon>Actinomycetota</taxon>
        <taxon>Actinomycetes</taxon>
        <taxon>Micrococcales</taxon>
        <taxon>Microbacteriaceae</taxon>
        <taxon>Microterricola</taxon>
    </lineage>
</organism>
<dbReference type="EMBL" id="CP014145">
    <property type="protein sequence ID" value="AMB59218.1"/>
    <property type="molecule type" value="Genomic_DNA"/>
</dbReference>
<accession>A0A0X8E4F4</accession>
<reference evidence="1 2" key="1">
    <citation type="journal article" date="2016" name="J. Biotechnol.">
        <title>First complete genome sequence of a species in the genus Microterricola, an extremophilic cold active enzyme producing bacterial strain ERGS5:02 isolated from Sikkim Himalaya.</title>
        <authorList>
            <person name="Himanshu"/>
            <person name="Swarnkar M.K."/>
            <person name="Singh D."/>
            <person name="Kumar R."/>
        </authorList>
    </citation>
    <scope>NUCLEOTIDE SEQUENCE [LARGE SCALE GENOMIC DNA]</scope>
    <source>
        <strain evidence="1 2">ERGS5:02</strain>
    </source>
</reference>
<dbReference type="SUPFAM" id="SSF69118">
    <property type="entry name" value="AhpD-like"/>
    <property type="match status" value="1"/>
</dbReference>
<gene>
    <name evidence="1" type="ORF">AWU67_10465</name>
</gene>
<evidence type="ECO:0000313" key="2">
    <source>
        <dbReference type="Proteomes" id="UP000058305"/>
    </source>
</evidence>
<dbReference type="Gene3D" id="1.20.1290.10">
    <property type="entry name" value="AhpD-like"/>
    <property type="match status" value="1"/>
</dbReference>
<dbReference type="AlphaFoldDB" id="A0A0X8E4F4"/>
<proteinExistence type="predicted"/>
<dbReference type="Proteomes" id="UP000058305">
    <property type="component" value="Chromosome"/>
</dbReference>
<reference evidence="2" key="2">
    <citation type="submission" date="2016-01" db="EMBL/GenBank/DDBJ databases">
        <title>First complete genome sequence of a species in the genus Microterricola, an extremophilic cold active enzyme producing strain ERGS5:02 isolated from Sikkim Himalaya.</title>
        <authorList>
            <person name="Kumar R."/>
            <person name="Singh D."/>
            <person name="Swarnkar M.K."/>
        </authorList>
    </citation>
    <scope>NUCLEOTIDE SEQUENCE [LARGE SCALE GENOMIC DNA]</scope>
    <source>
        <strain evidence="2">ERGS5:02</strain>
    </source>
</reference>
<name>A0A0X8E4F4_9MICO</name>
<dbReference type="OrthoDB" id="8718286at2"/>
<dbReference type="KEGG" id="mvd:AWU67_10465"/>
<keyword evidence="2" id="KW-1185">Reference proteome</keyword>
<evidence type="ECO:0008006" key="3">
    <source>
        <dbReference type="Google" id="ProtNLM"/>
    </source>
</evidence>
<evidence type="ECO:0000313" key="1">
    <source>
        <dbReference type="EMBL" id="AMB59218.1"/>
    </source>
</evidence>
<protein>
    <recommendedName>
        <fullName evidence="3">CMD domain protein</fullName>
    </recommendedName>
</protein>
<dbReference type="RefSeq" id="WP_067228646.1">
    <property type="nucleotide sequence ID" value="NZ_CP014145.1"/>
</dbReference>
<sequence length="205" mass="21537">MTTIAPPDVIDELLGVTPGSVIDELRARRPVTRANAQASYDALFAPEYPGTVSAVERFAVAAFVTGVHRSDRTQQFYAGQLTTAATAPGAAESARALPEAVAAEIAAGRTSGPYGSYPAGPLSVEDSEGLRYRVAPARRDVLGVRLAAALDHAHLLVFRPREASPAALQALLDAGWSTSDIVTLSQLIAFLTFQIRVVAGLELLA</sequence>
<dbReference type="NCBIfam" id="TIGR04029">
    <property type="entry name" value="CMD_Avi_7170"/>
    <property type="match status" value="1"/>
</dbReference>